<dbReference type="Pfam" id="PF12423">
    <property type="entry name" value="KIF1B"/>
    <property type="match status" value="1"/>
</dbReference>
<dbReference type="FunFam" id="2.60.200.20:FF:000034">
    <property type="entry name" value="kinesin-like protein KIF28P"/>
    <property type="match status" value="1"/>
</dbReference>
<dbReference type="Gene3D" id="2.60.200.20">
    <property type="match status" value="1"/>
</dbReference>
<evidence type="ECO:0000256" key="6">
    <source>
        <dbReference type="ARBA" id="ARBA00023128"/>
    </source>
</evidence>
<dbReference type="GO" id="GO:0005524">
    <property type="term" value="F:ATP binding"/>
    <property type="evidence" value="ECO:0007669"/>
    <property type="project" value="UniProtKB-UniRule"/>
</dbReference>
<keyword evidence="6" id="KW-0496">Mitochondrion</keyword>
<evidence type="ECO:0000313" key="14">
    <source>
        <dbReference type="Proteomes" id="UP000085678"/>
    </source>
</evidence>
<dbReference type="SUPFAM" id="SSF52540">
    <property type="entry name" value="P-loop containing nucleoside triphosphate hydrolases"/>
    <property type="match status" value="1"/>
</dbReference>
<keyword evidence="8 11" id="KW-0505">Motor protein</keyword>
<evidence type="ECO:0000313" key="15">
    <source>
        <dbReference type="RefSeq" id="XP_013407574.1"/>
    </source>
</evidence>
<evidence type="ECO:0000256" key="5">
    <source>
        <dbReference type="ARBA" id="ARBA00023054"/>
    </source>
</evidence>
<evidence type="ECO:0000256" key="1">
    <source>
        <dbReference type="ARBA" id="ARBA00004318"/>
    </source>
</evidence>
<dbReference type="GO" id="GO:0007018">
    <property type="term" value="P:microtubule-based movement"/>
    <property type="evidence" value="ECO:0007669"/>
    <property type="project" value="InterPro"/>
</dbReference>
<evidence type="ECO:0000256" key="4">
    <source>
        <dbReference type="ARBA" id="ARBA00022840"/>
    </source>
</evidence>
<feature type="binding site" evidence="11">
    <location>
        <begin position="107"/>
        <end position="114"/>
    </location>
    <ligand>
        <name>ATP</name>
        <dbReference type="ChEBI" id="CHEBI:30616"/>
    </ligand>
</feature>
<dbReference type="STRING" id="7574.A0A1S3JCG6"/>
<keyword evidence="4 11" id="KW-0067">ATP-binding</keyword>
<feature type="coiled-coil region" evidence="12">
    <location>
        <begin position="370"/>
        <end position="459"/>
    </location>
</feature>
<sequence>MAENVRVAVRVRPFNTREKERNAVLIIDMKGNTTEIKDPAAPKGEKPRTFTFDFSYWSHDGFKEEQDGYLSPSGSRYADQRKVFNDLGQSVLDNAWKGYNCSLFAYGQTGSGKSYSMTGYGNNKGIVPICCEELFKGIEEKKKTAQKGEEFQVQVSMLEIYNEQVRDLLTSKKAPKGGLKVRQHPSKGFYVESLITCPVNSYADIDNKYQEGARNRTVAATQMNATSSRAHTIVGIYFTQKTLNDAGENMTKSSILYLVDLAGSERAESTGATGDRLKEGSAINQSLSTLGNVIKALADKGSGQSGVMVPFRNSVLTKLLKNALDGNSKTIMIAALSPADINYEETLSTLRFADRAKAIKTTATVNESPTDRLIRELREENERLKKLMESGGIMPAMEGDGGTSDEEKEEMQRQMKELMERNQAEVAAMQASWEEKLQKEREQNEKALAEQKQKEEEKKVTPYFWNLNEDPSLSGMLIHFCKPGQSRIGTKNAKPPPEIQLSGLNIQMEHATVTNKDNKVSIKPTFQSAVIINGKEISKEELLHHNDRILFGSTNLFVFHHPVDYAQQLKQGKKVEAPTFEKAQEEISETALQKVGFSKVGQSGSKEDLVLQDDLVRTMPMVNQCNAMSECLNKKRFFEIALVSPQARGLKEGRTEVMVKMKNLENGNEWMWPYDKFLNRKYKMEEMYNDFINDEKDWDEPPEKDPFEESADSAVLIGSVQVFLQSLGYLIDTDEHLSITDFRGIEHGRMQVQALPCDAKWKPIEDDFVEDPYELVGKQLNFKMKIGKVGGIPSKYEKVYVSYKFYLDDTPAVSKEMSGVNMDFNFDKQFTFKPVTQQLVDYLMNDPLVIQVYGKQKTGGQKGGTALPTRELMAREKTMIHQTKQEDMKNRMAVEVATERKKFERAETKLRKIQELVNKAKKGNRTELAVKDVEDILEGSFRFKGVADAVTLAKRNEAMGKNTSSACNLQ</sequence>
<dbReference type="InterPro" id="IPR022140">
    <property type="entry name" value="Kinesin-like_KIF1-typ"/>
</dbReference>
<dbReference type="InterPro" id="IPR008984">
    <property type="entry name" value="SMAD_FHA_dom_sf"/>
</dbReference>
<dbReference type="FunFam" id="3.40.850.10:FF:000063">
    <property type="entry name" value="Kinesin-like protein"/>
    <property type="match status" value="1"/>
</dbReference>
<protein>
    <recommendedName>
        <fullName evidence="10">Kinesin-like protein 6</fullName>
    </recommendedName>
</protein>
<feature type="domain" description="Kinesin motor" evidence="13">
    <location>
        <begin position="4"/>
        <end position="359"/>
    </location>
</feature>
<proteinExistence type="inferred from homology"/>
<dbReference type="Proteomes" id="UP000085678">
    <property type="component" value="Unplaced"/>
</dbReference>
<dbReference type="Pfam" id="PF00498">
    <property type="entry name" value="FHA"/>
    <property type="match status" value="1"/>
</dbReference>
<name>A0A1S3JCG6_LINAN</name>
<organism evidence="14 15">
    <name type="scientific">Lingula anatina</name>
    <name type="common">Brachiopod</name>
    <name type="synonym">Lingula unguis</name>
    <dbReference type="NCBI Taxonomy" id="7574"/>
    <lineage>
        <taxon>Eukaryota</taxon>
        <taxon>Metazoa</taxon>
        <taxon>Spiralia</taxon>
        <taxon>Lophotrochozoa</taxon>
        <taxon>Brachiopoda</taxon>
        <taxon>Linguliformea</taxon>
        <taxon>Lingulata</taxon>
        <taxon>Lingulida</taxon>
        <taxon>Linguloidea</taxon>
        <taxon>Lingulidae</taxon>
        <taxon>Lingula</taxon>
    </lineage>
</organism>
<evidence type="ECO:0000256" key="2">
    <source>
        <dbReference type="ARBA" id="ARBA00022448"/>
    </source>
</evidence>
<keyword evidence="2" id="KW-0813">Transport</keyword>
<dbReference type="SMART" id="SM00129">
    <property type="entry name" value="KISc"/>
    <property type="match status" value="1"/>
</dbReference>
<evidence type="ECO:0000256" key="10">
    <source>
        <dbReference type="ARBA" id="ARBA00079247"/>
    </source>
</evidence>
<keyword evidence="5 12" id="KW-0175">Coiled coil</keyword>
<keyword evidence="3 11" id="KW-0547">Nucleotide-binding</keyword>
<dbReference type="PROSITE" id="PS50067">
    <property type="entry name" value="KINESIN_MOTOR_2"/>
    <property type="match status" value="1"/>
</dbReference>
<dbReference type="Pfam" id="PF00225">
    <property type="entry name" value="Kinesin"/>
    <property type="match status" value="1"/>
</dbReference>
<dbReference type="Gene3D" id="2.60.40.150">
    <property type="entry name" value="C2 domain"/>
    <property type="match status" value="1"/>
</dbReference>
<reference evidence="15" key="1">
    <citation type="submission" date="2025-08" db="UniProtKB">
        <authorList>
            <consortium name="RefSeq"/>
        </authorList>
    </citation>
    <scope>IDENTIFICATION</scope>
    <source>
        <tissue evidence="15">Gonads</tissue>
    </source>
</reference>
<dbReference type="OrthoDB" id="3176171at2759"/>
<gene>
    <name evidence="15" type="primary">LOC106171676</name>
</gene>
<dbReference type="RefSeq" id="XP_013407574.1">
    <property type="nucleotide sequence ID" value="XM_013552120.1"/>
</dbReference>
<comment type="subcellular location">
    <subcellularLocation>
        <location evidence="1">Mitochondrion membrane</location>
        <topology evidence="1">Peripheral membrane protein</topology>
    </subcellularLocation>
</comment>
<dbReference type="InParanoid" id="A0A1S3JCG6"/>
<dbReference type="SUPFAM" id="SSF49562">
    <property type="entry name" value="C2 domain (Calcium/lipid-binding domain, CaLB)"/>
    <property type="match status" value="1"/>
</dbReference>
<dbReference type="GeneID" id="106171676"/>
<accession>A0A1S3JCG6</accession>
<dbReference type="PANTHER" id="PTHR47117">
    <property type="entry name" value="STAR-RELATED LIPID TRANSFER PROTEIN 9"/>
    <property type="match status" value="1"/>
</dbReference>
<evidence type="ECO:0000256" key="8">
    <source>
        <dbReference type="ARBA" id="ARBA00023175"/>
    </source>
</evidence>
<keyword evidence="14" id="KW-1185">Reference proteome</keyword>
<dbReference type="GO" id="GO:0003777">
    <property type="term" value="F:microtubule motor activity"/>
    <property type="evidence" value="ECO:0007669"/>
    <property type="project" value="InterPro"/>
</dbReference>
<dbReference type="KEGG" id="lak:106171676"/>
<evidence type="ECO:0000256" key="11">
    <source>
        <dbReference type="PROSITE-ProRule" id="PRU00283"/>
    </source>
</evidence>
<dbReference type="GO" id="GO:0008017">
    <property type="term" value="F:microtubule binding"/>
    <property type="evidence" value="ECO:0007669"/>
    <property type="project" value="InterPro"/>
</dbReference>
<evidence type="ECO:0000256" key="12">
    <source>
        <dbReference type="SAM" id="Coils"/>
    </source>
</evidence>
<dbReference type="CDD" id="cd22709">
    <property type="entry name" value="FHA_KIF28P"/>
    <property type="match status" value="1"/>
</dbReference>
<dbReference type="AlphaFoldDB" id="A0A1S3JCG6"/>
<evidence type="ECO:0000256" key="9">
    <source>
        <dbReference type="ARBA" id="ARBA00054688"/>
    </source>
</evidence>
<dbReference type="Gene3D" id="3.40.850.10">
    <property type="entry name" value="Kinesin motor domain"/>
    <property type="match status" value="1"/>
</dbReference>
<comment type="similarity">
    <text evidence="11">Belongs to the TRAFAC class myosin-kinesin ATPase superfamily. Kinesin family.</text>
</comment>
<dbReference type="GO" id="GO:0031966">
    <property type="term" value="C:mitochondrial membrane"/>
    <property type="evidence" value="ECO:0007669"/>
    <property type="project" value="UniProtKB-SubCell"/>
</dbReference>
<feature type="coiled-coil region" evidence="12">
    <location>
        <begin position="896"/>
        <end position="923"/>
    </location>
</feature>
<evidence type="ECO:0000256" key="3">
    <source>
        <dbReference type="ARBA" id="ARBA00022741"/>
    </source>
</evidence>
<dbReference type="InterPro" id="IPR027417">
    <property type="entry name" value="P-loop_NTPase"/>
</dbReference>
<dbReference type="PRINTS" id="PR00380">
    <property type="entry name" value="KINESINHEAVY"/>
</dbReference>
<dbReference type="InterPro" id="IPR035892">
    <property type="entry name" value="C2_domain_sf"/>
</dbReference>
<dbReference type="InterPro" id="IPR001752">
    <property type="entry name" value="Kinesin_motor_dom"/>
</dbReference>
<dbReference type="InterPro" id="IPR036961">
    <property type="entry name" value="Kinesin_motor_dom_sf"/>
</dbReference>
<keyword evidence="7" id="KW-0472">Membrane</keyword>
<dbReference type="SUPFAM" id="SSF49879">
    <property type="entry name" value="SMAD/FHA domain"/>
    <property type="match status" value="1"/>
</dbReference>
<comment type="function">
    <text evidence="9">Microtubule-dependent motor protein required for mitochondrion morphology and transport of mitochondria in neuronal cells.</text>
</comment>
<evidence type="ECO:0000256" key="7">
    <source>
        <dbReference type="ARBA" id="ARBA00023136"/>
    </source>
</evidence>
<dbReference type="InterPro" id="IPR000253">
    <property type="entry name" value="FHA_dom"/>
</dbReference>
<evidence type="ECO:0000259" key="13">
    <source>
        <dbReference type="PROSITE" id="PS50067"/>
    </source>
</evidence>